<dbReference type="SMART" id="SM00796">
    <property type="entry name" value="AHS1"/>
    <property type="match status" value="1"/>
</dbReference>
<dbReference type="Gene3D" id="3.30.1360.40">
    <property type="match status" value="1"/>
</dbReference>
<keyword evidence="1" id="KW-0547">Nucleotide-binding</keyword>
<dbReference type="AlphaFoldDB" id="A0A8J4H4S1"/>
<name>A0A8J4H4S1_9BACL</name>
<dbReference type="Pfam" id="PF02682">
    <property type="entry name" value="CT_C_D"/>
    <property type="match status" value="1"/>
</dbReference>
<dbReference type="InterPro" id="IPR010016">
    <property type="entry name" value="PxpB"/>
</dbReference>
<accession>A0A8J4H4S1</accession>
<gene>
    <name evidence="5" type="primary">kipI</name>
    <name evidence="5" type="ORF">XYCOK13_37720</name>
</gene>
<dbReference type="PANTHER" id="PTHR34698">
    <property type="entry name" value="5-OXOPROLINASE SUBUNIT B"/>
    <property type="match status" value="1"/>
</dbReference>
<evidence type="ECO:0000313" key="5">
    <source>
        <dbReference type="EMBL" id="GIQ70948.1"/>
    </source>
</evidence>
<dbReference type="GO" id="GO:0016787">
    <property type="term" value="F:hydrolase activity"/>
    <property type="evidence" value="ECO:0007669"/>
    <property type="project" value="UniProtKB-KW"/>
</dbReference>
<evidence type="ECO:0000256" key="3">
    <source>
        <dbReference type="ARBA" id="ARBA00022840"/>
    </source>
</evidence>
<evidence type="ECO:0000259" key="4">
    <source>
        <dbReference type="SMART" id="SM00796"/>
    </source>
</evidence>
<dbReference type="InterPro" id="IPR003833">
    <property type="entry name" value="CT_C_D"/>
</dbReference>
<evidence type="ECO:0000256" key="2">
    <source>
        <dbReference type="ARBA" id="ARBA00022801"/>
    </source>
</evidence>
<protein>
    <submittedName>
        <fullName evidence="5">Kinase A inhibitor</fullName>
    </submittedName>
</protein>
<sequence length="245" mass="26089">MKKPILEPLGDQAMLVTLGDAGDREAAVAAASFSKAVMEMAWPGLLECVPAYASFAVYYDPAAVIAGSGIRAAASMRVSAYALVQARILSAWEGFRGTGRASGKLVVIPVKYGDEEGPDLQEVARSTGLSVEEVVQLHASREYTVQAIGFAPGFPYMSGLDPLLAVPRKDTPRTRVAAGSIGIAGLQTGIYPIASPGGWNIIGRTPRALFHLERRPPALLEPGDRVRFEPVDQRECSLEEEKHGG</sequence>
<dbReference type="EMBL" id="BOVK01000064">
    <property type="protein sequence ID" value="GIQ70948.1"/>
    <property type="molecule type" value="Genomic_DNA"/>
</dbReference>
<feature type="domain" description="Carboxyltransferase" evidence="4">
    <location>
        <begin position="4"/>
        <end position="220"/>
    </location>
</feature>
<keyword evidence="6" id="KW-1185">Reference proteome</keyword>
<dbReference type="GO" id="GO:0005524">
    <property type="term" value="F:ATP binding"/>
    <property type="evidence" value="ECO:0007669"/>
    <property type="project" value="UniProtKB-KW"/>
</dbReference>
<proteinExistence type="predicted"/>
<comment type="caution">
    <text evidence="5">The sequence shown here is derived from an EMBL/GenBank/DDBJ whole genome shotgun (WGS) entry which is preliminary data.</text>
</comment>
<dbReference type="InterPro" id="IPR029000">
    <property type="entry name" value="Cyclophilin-like_dom_sf"/>
</dbReference>
<dbReference type="RefSeq" id="WP_213413754.1">
    <property type="nucleotide sequence ID" value="NZ_BOVK01000064.1"/>
</dbReference>
<dbReference type="Gene3D" id="2.40.100.10">
    <property type="entry name" value="Cyclophilin-like"/>
    <property type="match status" value="1"/>
</dbReference>
<dbReference type="SUPFAM" id="SSF50891">
    <property type="entry name" value="Cyclophilin-like"/>
    <property type="match status" value="1"/>
</dbReference>
<keyword evidence="2" id="KW-0378">Hydrolase</keyword>
<evidence type="ECO:0000256" key="1">
    <source>
        <dbReference type="ARBA" id="ARBA00022741"/>
    </source>
</evidence>
<dbReference type="SUPFAM" id="SSF160467">
    <property type="entry name" value="PH0987 N-terminal domain-like"/>
    <property type="match status" value="1"/>
</dbReference>
<organism evidence="5 6">
    <name type="scientific">Xylanibacillus composti</name>
    <dbReference type="NCBI Taxonomy" id="1572762"/>
    <lineage>
        <taxon>Bacteria</taxon>
        <taxon>Bacillati</taxon>
        <taxon>Bacillota</taxon>
        <taxon>Bacilli</taxon>
        <taxon>Bacillales</taxon>
        <taxon>Paenibacillaceae</taxon>
        <taxon>Xylanibacillus</taxon>
    </lineage>
</organism>
<evidence type="ECO:0000313" key="6">
    <source>
        <dbReference type="Proteomes" id="UP000677918"/>
    </source>
</evidence>
<dbReference type="PANTHER" id="PTHR34698:SF2">
    <property type="entry name" value="5-OXOPROLINASE SUBUNIT B"/>
    <property type="match status" value="1"/>
</dbReference>
<dbReference type="NCBIfam" id="TIGR00370">
    <property type="entry name" value="5-oxoprolinase subunit PxpB"/>
    <property type="match status" value="1"/>
</dbReference>
<dbReference type="Proteomes" id="UP000677918">
    <property type="component" value="Unassembled WGS sequence"/>
</dbReference>
<keyword evidence="3" id="KW-0067">ATP-binding</keyword>
<reference evidence="5" key="1">
    <citation type="submission" date="2021-04" db="EMBL/GenBank/DDBJ databases">
        <title>Draft genome sequence of Xylanibacillus composti strain K13.</title>
        <authorList>
            <person name="Uke A."/>
            <person name="Chhe C."/>
            <person name="Baramee S."/>
            <person name="Kosugi A."/>
        </authorList>
    </citation>
    <scope>NUCLEOTIDE SEQUENCE</scope>
    <source>
        <strain evidence="5">K13</strain>
    </source>
</reference>